<reference evidence="3" key="2">
    <citation type="submission" date="2023-05" db="EMBL/GenBank/DDBJ databases">
        <authorList>
            <consortium name="Lawrence Berkeley National Laboratory"/>
            <person name="Steindorff A."/>
            <person name="Hensen N."/>
            <person name="Bonometti L."/>
            <person name="Westerberg I."/>
            <person name="Brannstrom I.O."/>
            <person name="Guillou S."/>
            <person name="Cros-Aarteil S."/>
            <person name="Calhoun S."/>
            <person name="Haridas S."/>
            <person name="Kuo A."/>
            <person name="Mondo S."/>
            <person name="Pangilinan J."/>
            <person name="Riley R."/>
            <person name="Labutti K."/>
            <person name="Andreopoulos B."/>
            <person name="Lipzen A."/>
            <person name="Chen C."/>
            <person name="Yanf M."/>
            <person name="Daum C."/>
            <person name="Ng V."/>
            <person name="Clum A."/>
            <person name="Ohm R."/>
            <person name="Martin F."/>
            <person name="Silar P."/>
            <person name="Natvig D."/>
            <person name="Lalanne C."/>
            <person name="Gautier V."/>
            <person name="Ament-Velasquez S.L."/>
            <person name="Kruys A."/>
            <person name="Hutchinson M.I."/>
            <person name="Powell A.J."/>
            <person name="Barry K."/>
            <person name="Miller A.N."/>
            <person name="Grigoriev I.V."/>
            <person name="Debuchy R."/>
            <person name="Gladieux P."/>
            <person name="Thoren M.H."/>
            <person name="Johannesson H."/>
        </authorList>
    </citation>
    <scope>NUCLEOTIDE SEQUENCE</scope>
    <source>
        <strain evidence="3">CBS 123565</strain>
    </source>
</reference>
<proteinExistence type="predicted"/>
<organism evidence="3 4">
    <name type="scientific">Trichocladium antarcticum</name>
    <dbReference type="NCBI Taxonomy" id="1450529"/>
    <lineage>
        <taxon>Eukaryota</taxon>
        <taxon>Fungi</taxon>
        <taxon>Dikarya</taxon>
        <taxon>Ascomycota</taxon>
        <taxon>Pezizomycotina</taxon>
        <taxon>Sordariomycetes</taxon>
        <taxon>Sordariomycetidae</taxon>
        <taxon>Sordariales</taxon>
        <taxon>Chaetomiaceae</taxon>
        <taxon>Trichocladium</taxon>
    </lineage>
</organism>
<protein>
    <submittedName>
        <fullName evidence="3">Uncharacterized protein</fullName>
    </submittedName>
</protein>
<comment type="caution">
    <text evidence="3">The sequence shown here is derived from an EMBL/GenBank/DDBJ whole genome shotgun (WGS) entry which is preliminary data.</text>
</comment>
<evidence type="ECO:0000256" key="1">
    <source>
        <dbReference type="SAM" id="Phobius"/>
    </source>
</evidence>
<dbReference type="AlphaFoldDB" id="A0AAN6UTB0"/>
<feature type="signal peptide" evidence="2">
    <location>
        <begin position="1"/>
        <end position="17"/>
    </location>
</feature>
<evidence type="ECO:0000313" key="4">
    <source>
        <dbReference type="Proteomes" id="UP001304895"/>
    </source>
</evidence>
<keyword evidence="4" id="KW-1185">Reference proteome</keyword>
<sequence length="149" mass="16546">MLQQIAGLIFLSILCKGLVFFDCQNSGMPSETAELGAMGKYLLCFVSIFICVVFISFLIFLIYPLRYTDIQITSPARLLPQPEKAIPFPISLSHQLTNKLFLILPCMLHLMPLSRRRDLLNVVGPGRVVGAGPSHHRAGCMRQFAQGPV</sequence>
<keyword evidence="1" id="KW-0472">Membrane</keyword>
<keyword evidence="1" id="KW-0812">Transmembrane</keyword>
<gene>
    <name evidence="3" type="ORF">BT67DRAFT_14729</name>
</gene>
<reference evidence="3" key="1">
    <citation type="journal article" date="2023" name="Mol. Phylogenet. Evol.">
        <title>Genome-scale phylogeny and comparative genomics of the fungal order Sordariales.</title>
        <authorList>
            <person name="Hensen N."/>
            <person name="Bonometti L."/>
            <person name="Westerberg I."/>
            <person name="Brannstrom I.O."/>
            <person name="Guillou S."/>
            <person name="Cros-Aarteil S."/>
            <person name="Calhoun S."/>
            <person name="Haridas S."/>
            <person name="Kuo A."/>
            <person name="Mondo S."/>
            <person name="Pangilinan J."/>
            <person name="Riley R."/>
            <person name="LaButti K."/>
            <person name="Andreopoulos B."/>
            <person name="Lipzen A."/>
            <person name="Chen C."/>
            <person name="Yan M."/>
            <person name="Daum C."/>
            <person name="Ng V."/>
            <person name="Clum A."/>
            <person name="Steindorff A."/>
            <person name="Ohm R.A."/>
            <person name="Martin F."/>
            <person name="Silar P."/>
            <person name="Natvig D.O."/>
            <person name="Lalanne C."/>
            <person name="Gautier V."/>
            <person name="Ament-Velasquez S.L."/>
            <person name="Kruys A."/>
            <person name="Hutchinson M.I."/>
            <person name="Powell A.J."/>
            <person name="Barry K."/>
            <person name="Miller A.N."/>
            <person name="Grigoriev I.V."/>
            <person name="Debuchy R."/>
            <person name="Gladieux P."/>
            <person name="Hiltunen Thoren M."/>
            <person name="Johannesson H."/>
        </authorList>
    </citation>
    <scope>NUCLEOTIDE SEQUENCE</scope>
    <source>
        <strain evidence="3">CBS 123565</strain>
    </source>
</reference>
<feature type="transmembrane region" description="Helical" evidence="1">
    <location>
        <begin position="37"/>
        <end position="63"/>
    </location>
</feature>
<keyword evidence="1" id="KW-1133">Transmembrane helix</keyword>
<dbReference type="Proteomes" id="UP001304895">
    <property type="component" value="Unassembled WGS sequence"/>
</dbReference>
<feature type="chain" id="PRO_5042928818" evidence="2">
    <location>
        <begin position="18"/>
        <end position="149"/>
    </location>
</feature>
<accession>A0AAN6UTB0</accession>
<name>A0AAN6UTB0_9PEZI</name>
<evidence type="ECO:0000256" key="2">
    <source>
        <dbReference type="SAM" id="SignalP"/>
    </source>
</evidence>
<dbReference type="EMBL" id="MU853401">
    <property type="protein sequence ID" value="KAK4138584.1"/>
    <property type="molecule type" value="Genomic_DNA"/>
</dbReference>
<evidence type="ECO:0000313" key="3">
    <source>
        <dbReference type="EMBL" id="KAK4138584.1"/>
    </source>
</evidence>
<keyword evidence="2" id="KW-0732">Signal</keyword>